<sequence length="180" mass="20185">MSRNSLIIDLAATGRGNIGKLVRYKSHVEHKSGGLVGGARLQYLITTCNACRTCVNSMTSICEGLKVRWKGMRTKESPPPKLPREVEGNGASRPRGVQAHDARPPHESETVYQGTRPLVHIVRIGHWYSVKQMNVRCVQCGPVDKFLDIRTIRIQNSQFYSLFSSKMGSTVNCREQFKDI</sequence>
<evidence type="ECO:0000313" key="2">
    <source>
        <dbReference type="EMBL" id="CAD7257751.1"/>
    </source>
</evidence>
<dbReference type="EMBL" id="OC000582">
    <property type="protein sequence ID" value="CAD7257751.1"/>
    <property type="molecule type" value="Genomic_DNA"/>
</dbReference>
<protein>
    <submittedName>
        <fullName evidence="2">Uncharacterized protein</fullName>
    </submittedName>
</protein>
<dbReference type="AlphaFoldDB" id="A0A7R9ANN3"/>
<feature type="region of interest" description="Disordered" evidence="1">
    <location>
        <begin position="73"/>
        <end position="110"/>
    </location>
</feature>
<accession>A0A7R9ANN3</accession>
<feature type="compositionally biased region" description="Basic and acidic residues" evidence="1">
    <location>
        <begin position="98"/>
        <end position="109"/>
    </location>
</feature>
<organism evidence="2">
    <name type="scientific">Timema shepardi</name>
    <name type="common">Walking stick</name>
    <dbReference type="NCBI Taxonomy" id="629360"/>
    <lineage>
        <taxon>Eukaryota</taxon>
        <taxon>Metazoa</taxon>
        <taxon>Ecdysozoa</taxon>
        <taxon>Arthropoda</taxon>
        <taxon>Hexapoda</taxon>
        <taxon>Insecta</taxon>
        <taxon>Pterygota</taxon>
        <taxon>Neoptera</taxon>
        <taxon>Polyneoptera</taxon>
        <taxon>Phasmatodea</taxon>
        <taxon>Timematodea</taxon>
        <taxon>Timematoidea</taxon>
        <taxon>Timematidae</taxon>
        <taxon>Timema</taxon>
    </lineage>
</organism>
<evidence type="ECO:0000256" key="1">
    <source>
        <dbReference type="SAM" id="MobiDB-lite"/>
    </source>
</evidence>
<gene>
    <name evidence="2" type="ORF">TSIB3V08_LOCUS2008</name>
</gene>
<name>A0A7R9ANN3_TIMSH</name>
<reference evidence="2" key="1">
    <citation type="submission" date="2020-11" db="EMBL/GenBank/DDBJ databases">
        <authorList>
            <person name="Tran Van P."/>
        </authorList>
    </citation>
    <scope>NUCLEOTIDE SEQUENCE</scope>
</reference>
<proteinExistence type="predicted"/>
<feature type="compositionally biased region" description="Basic and acidic residues" evidence="1">
    <location>
        <begin position="73"/>
        <end position="87"/>
    </location>
</feature>